<protein>
    <submittedName>
        <fullName evidence="1">Uncharacterized protein</fullName>
    </submittedName>
</protein>
<reference evidence="1" key="1">
    <citation type="submission" date="2021-05" db="EMBL/GenBank/DDBJ databases">
        <authorList>
            <person name="Alioto T."/>
            <person name="Alioto T."/>
            <person name="Gomez Garrido J."/>
        </authorList>
    </citation>
    <scope>NUCLEOTIDE SEQUENCE</scope>
</reference>
<name>A0A8D8XIH1_9HEMI</name>
<accession>A0A8D8XIH1</accession>
<dbReference type="EMBL" id="HBUF01337343">
    <property type="protein sequence ID" value="CAG6698297.1"/>
    <property type="molecule type" value="Transcribed_RNA"/>
</dbReference>
<sequence length="119" mass="14229">MRNNWNNMIRPTSIYFTHHLLKTSHSLNTELGLRFYPYPRGFCLNDDIKTLPCAGLQRVSYSKAKCRLVLMFLHIHNSFSVNSVVLNLHDYKLIFYWRVKLSYIIIELLYRGEESYHTK</sequence>
<dbReference type="AlphaFoldDB" id="A0A8D8XIH1"/>
<proteinExistence type="predicted"/>
<evidence type="ECO:0000313" key="1">
    <source>
        <dbReference type="EMBL" id="CAG6698297.1"/>
    </source>
</evidence>
<organism evidence="1">
    <name type="scientific">Cacopsylla melanoneura</name>
    <dbReference type="NCBI Taxonomy" id="428564"/>
    <lineage>
        <taxon>Eukaryota</taxon>
        <taxon>Metazoa</taxon>
        <taxon>Ecdysozoa</taxon>
        <taxon>Arthropoda</taxon>
        <taxon>Hexapoda</taxon>
        <taxon>Insecta</taxon>
        <taxon>Pterygota</taxon>
        <taxon>Neoptera</taxon>
        <taxon>Paraneoptera</taxon>
        <taxon>Hemiptera</taxon>
        <taxon>Sternorrhyncha</taxon>
        <taxon>Psylloidea</taxon>
        <taxon>Psyllidae</taxon>
        <taxon>Psyllinae</taxon>
        <taxon>Cacopsylla</taxon>
    </lineage>
</organism>